<evidence type="ECO:0000256" key="3">
    <source>
        <dbReference type="ARBA" id="ARBA00007630"/>
    </source>
</evidence>
<evidence type="ECO:0000256" key="13">
    <source>
        <dbReference type="ARBA" id="ARBA00033392"/>
    </source>
</evidence>
<comment type="similarity">
    <text evidence="3 15 16">Belongs to the RNA methyltransferase TrmD family.</text>
</comment>
<keyword evidence="8 15" id="KW-0489">Methyltransferase</keyword>
<feature type="domain" description="tRNA methyltransferase TRMD/TRM10-type" evidence="17">
    <location>
        <begin position="1"/>
        <end position="230"/>
    </location>
</feature>
<evidence type="ECO:0000256" key="15">
    <source>
        <dbReference type="HAMAP-Rule" id="MF_00605"/>
    </source>
</evidence>
<dbReference type="CDD" id="cd18080">
    <property type="entry name" value="TrmD-like"/>
    <property type="match status" value="1"/>
</dbReference>
<feature type="binding site" evidence="15">
    <location>
        <begin position="138"/>
        <end position="143"/>
    </location>
    <ligand>
        <name>S-adenosyl-L-methionine</name>
        <dbReference type="ChEBI" id="CHEBI:59789"/>
    </ligand>
</feature>
<evidence type="ECO:0000256" key="1">
    <source>
        <dbReference type="ARBA" id="ARBA00002634"/>
    </source>
</evidence>
<comment type="subunit">
    <text evidence="4 15 16">Homodimer.</text>
</comment>
<dbReference type="InterPro" id="IPR029026">
    <property type="entry name" value="tRNA_m1G_MTases_N"/>
</dbReference>
<evidence type="ECO:0000259" key="17">
    <source>
        <dbReference type="Pfam" id="PF01746"/>
    </source>
</evidence>
<evidence type="ECO:0000256" key="6">
    <source>
        <dbReference type="ARBA" id="ARBA00014679"/>
    </source>
</evidence>
<protein>
    <recommendedName>
        <fullName evidence="6 15">tRNA (guanine-N(1)-)-methyltransferase</fullName>
        <ecNumber evidence="5 15">2.1.1.228</ecNumber>
    </recommendedName>
    <alternativeName>
        <fullName evidence="12 15">M1G-methyltransferase</fullName>
    </alternativeName>
    <alternativeName>
        <fullName evidence="13 15">tRNA [GM37] methyltransferase</fullName>
    </alternativeName>
</protein>
<sequence>MRLAVVTLFPEMLNAITAYGITSRAIKQGIADIQCFNPRDYATDKHKTVDDRPYGGGPGMLMMIQPLQDAINSAKAWCSDQTGSVTVVYLSPQGAPLNQSIVNDLTSSPIHNLVLVAGRYEGIDERIINSMIDTEISIGDYVLSGGELPAMVLIDTLIRQLPGALGHSASAQEDSFAEGLLDCPHYTRPEVYEGQRVPEVLLSGDHERIRKWRLKQSLIRTYLRRPDLLSNRTLSEEESALLNDYLQDQASPS</sequence>
<gene>
    <name evidence="15 18" type="primary">trmD</name>
    <name evidence="18" type="ORF">NBRC116591_15020</name>
</gene>
<reference evidence="18 19" key="1">
    <citation type="submission" date="2024-04" db="EMBL/GenBank/DDBJ databases">
        <title>Draft genome sequence of Sessilibacter corallicola NBRC 116591.</title>
        <authorList>
            <person name="Miyakawa T."/>
            <person name="Kusuya Y."/>
            <person name="Miura T."/>
        </authorList>
    </citation>
    <scope>NUCLEOTIDE SEQUENCE [LARGE SCALE GENOMIC DNA]</scope>
    <source>
        <strain evidence="18 19">KU-00831-HH</strain>
    </source>
</reference>
<dbReference type="PIRSF" id="PIRSF000386">
    <property type="entry name" value="tRNA_mtase"/>
    <property type="match status" value="1"/>
</dbReference>
<name>A0ABQ0A7Q7_9GAMM</name>
<evidence type="ECO:0000256" key="2">
    <source>
        <dbReference type="ARBA" id="ARBA00004496"/>
    </source>
</evidence>
<evidence type="ECO:0000256" key="16">
    <source>
        <dbReference type="RuleBase" id="RU003464"/>
    </source>
</evidence>
<evidence type="ECO:0000256" key="5">
    <source>
        <dbReference type="ARBA" id="ARBA00012807"/>
    </source>
</evidence>
<dbReference type="RefSeq" id="WP_434556115.1">
    <property type="nucleotide sequence ID" value="NZ_BAABWN010000004.1"/>
</dbReference>
<dbReference type="HAMAP" id="MF_00605">
    <property type="entry name" value="TrmD"/>
    <property type="match status" value="1"/>
</dbReference>
<evidence type="ECO:0000256" key="7">
    <source>
        <dbReference type="ARBA" id="ARBA00022490"/>
    </source>
</evidence>
<evidence type="ECO:0000256" key="4">
    <source>
        <dbReference type="ARBA" id="ARBA00011738"/>
    </source>
</evidence>
<dbReference type="Proteomes" id="UP001465153">
    <property type="component" value="Unassembled WGS sequence"/>
</dbReference>
<proteinExistence type="inferred from homology"/>
<evidence type="ECO:0000256" key="9">
    <source>
        <dbReference type="ARBA" id="ARBA00022679"/>
    </source>
</evidence>
<evidence type="ECO:0000313" key="19">
    <source>
        <dbReference type="Proteomes" id="UP001465153"/>
    </source>
</evidence>
<evidence type="ECO:0000256" key="10">
    <source>
        <dbReference type="ARBA" id="ARBA00022691"/>
    </source>
</evidence>
<feature type="binding site" evidence="15">
    <location>
        <position position="118"/>
    </location>
    <ligand>
        <name>S-adenosyl-L-methionine</name>
        <dbReference type="ChEBI" id="CHEBI:59789"/>
    </ligand>
</feature>
<keyword evidence="9 15" id="KW-0808">Transferase</keyword>
<evidence type="ECO:0000313" key="18">
    <source>
        <dbReference type="EMBL" id="GAA6167692.1"/>
    </source>
</evidence>
<dbReference type="InterPro" id="IPR029028">
    <property type="entry name" value="Alpha/beta_knot_MTases"/>
</dbReference>
<dbReference type="EMBL" id="BAABWN010000004">
    <property type="protein sequence ID" value="GAA6167692.1"/>
    <property type="molecule type" value="Genomic_DNA"/>
</dbReference>
<dbReference type="PANTHER" id="PTHR46417">
    <property type="entry name" value="TRNA (GUANINE-N(1)-)-METHYLTRANSFERASE"/>
    <property type="match status" value="1"/>
</dbReference>
<keyword evidence="19" id="KW-1185">Reference proteome</keyword>
<comment type="catalytic activity">
    <reaction evidence="14 15 16">
        <text>guanosine(37) in tRNA + S-adenosyl-L-methionine = N(1)-methylguanosine(37) in tRNA + S-adenosyl-L-homocysteine + H(+)</text>
        <dbReference type="Rhea" id="RHEA:36899"/>
        <dbReference type="Rhea" id="RHEA-COMP:10145"/>
        <dbReference type="Rhea" id="RHEA-COMP:10147"/>
        <dbReference type="ChEBI" id="CHEBI:15378"/>
        <dbReference type="ChEBI" id="CHEBI:57856"/>
        <dbReference type="ChEBI" id="CHEBI:59789"/>
        <dbReference type="ChEBI" id="CHEBI:73542"/>
        <dbReference type="ChEBI" id="CHEBI:74269"/>
        <dbReference type="EC" id="2.1.1.228"/>
    </reaction>
</comment>
<dbReference type="InterPro" id="IPR016009">
    <property type="entry name" value="tRNA_MeTrfase_TRMD/TRM10"/>
</dbReference>
<dbReference type="InterPro" id="IPR023148">
    <property type="entry name" value="tRNA_m1G_MeTrfase_C_sf"/>
</dbReference>
<evidence type="ECO:0000256" key="8">
    <source>
        <dbReference type="ARBA" id="ARBA00022603"/>
    </source>
</evidence>
<dbReference type="NCBIfam" id="NF000648">
    <property type="entry name" value="PRK00026.1"/>
    <property type="match status" value="1"/>
</dbReference>
<comment type="caution">
    <text evidence="18">The sequence shown here is derived from an EMBL/GenBank/DDBJ whole genome shotgun (WGS) entry which is preliminary data.</text>
</comment>
<dbReference type="Gene3D" id="3.40.1280.10">
    <property type="match status" value="1"/>
</dbReference>
<dbReference type="Gene3D" id="1.10.1270.20">
    <property type="entry name" value="tRNA(m1g37)methyltransferase, domain 2"/>
    <property type="match status" value="1"/>
</dbReference>
<comment type="subcellular location">
    <subcellularLocation>
        <location evidence="2 15 16">Cytoplasm</location>
    </subcellularLocation>
</comment>
<comment type="function">
    <text evidence="1 15 16">Specifically methylates guanosine-37 in various tRNAs.</text>
</comment>
<organism evidence="18 19">
    <name type="scientific">Sessilibacter corallicola</name>
    <dbReference type="NCBI Taxonomy" id="2904075"/>
    <lineage>
        <taxon>Bacteria</taxon>
        <taxon>Pseudomonadati</taxon>
        <taxon>Pseudomonadota</taxon>
        <taxon>Gammaproteobacteria</taxon>
        <taxon>Cellvibrionales</taxon>
        <taxon>Cellvibrionaceae</taxon>
        <taxon>Sessilibacter</taxon>
    </lineage>
</organism>
<keyword evidence="10 15" id="KW-0949">S-adenosyl-L-methionine</keyword>
<evidence type="ECO:0000256" key="11">
    <source>
        <dbReference type="ARBA" id="ARBA00022694"/>
    </source>
</evidence>
<dbReference type="NCBIfam" id="TIGR00088">
    <property type="entry name" value="trmD"/>
    <property type="match status" value="1"/>
</dbReference>
<dbReference type="SUPFAM" id="SSF75217">
    <property type="entry name" value="alpha/beta knot"/>
    <property type="match status" value="1"/>
</dbReference>
<evidence type="ECO:0000256" key="14">
    <source>
        <dbReference type="ARBA" id="ARBA00047783"/>
    </source>
</evidence>
<dbReference type="InterPro" id="IPR002649">
    <property type="entry name" value="tRNA_m1G_MeTrfase_TrmD"/>
</dbReference>
<dbReference type="EC" id="2.1.1.228" evidence="5 15"/>
<evidence type="ECO:0000256" key="12">
    <source>
        <dbReference type="ARBA" id="ARBA00029736"/>
    </source>
</evidence>
<keyword evidence="7 15" id="KW-0963">Cytoplasm</keyword>
<accession>A0ABQ0A7Q7</accession>
<keyword evidence="11 15" id="KW-0819">tRNA processing</keyword>
<dbReference type="Pfam" id="PF01746">
    <property type="entry name" value="tRNA_m1G_MT"/>
    <property type="match status" value="1"/>
</dbReference>
<dbReference type="PANTHER" id="PTHR46417:SF1">
    <property type="entry name" value="TRNA (GUANINE-N(1)-)-METHYLTRANSFERASE"/>
    <property type="match status" value="1"/>
</dbReference>